<organism evidence="2 3">
    <name type="scientific">Calycina marina</name>
    <dbReference type="NCBI Taxonomy" id="1763456"/>
    <lineage>
        <taxon>Eukaryota</taxon>
        <taxon>Fungi</taxon>
        <taxon>Dikarya</taxon>
        <taxon>Ascomycota</taxon>
        <taxon>Pezizomycotina</taxon>
        <taxon>Leotiomycetes</taxon>
        <taxon>Helotiales</taxon>
        <taxon>Pezizellaceae</taxon>
        <taxon>Calycina</taxon>
    </lineage>
</organism>
<evidence type="ECO:0000313" key="2">
    <source>
        <dbReference type="EMBL" id="KAG9240274.1"/>
    </source>
</evidence>
<evidence type="ECO:0000313" key="3">
    <source>
        <dbReference type="Proteomes" id="UP000887226"/>
    </source>
</evidence>
<dbReference type="OrthoDB" id="3561256at2759"/>
<gene>
    <name evidence="2" type="ORF">BJ878DRAFT_304097</name>
</gene>
<dbReference type="AlphaFoldDB" id="A0A9P7YUL9"/>
<feature type="region of interest" description="Disordered" evidence="1">
    <location>
        <begin position="1"/>
        <end position="20"/>
    </location>
</feature>
<reference evidence="2" key="1">
    <citation type="journal article" date="2021" name="IMA Fungus">
        <title>Genomic characterization of three marine fungi, including Emericellopsis atlantica sp. nov. with signatures of a generalist lifestyle and marine biomass degradation.</title>
        <authorList>
            <person name="Hagestad O.C."/>
            <person name="Hou L."/>
            <person name="Andersen J.H."/>
            <person name="Hansen E.H."/>
            <person name="Altermark B."/>
            <person name="Li C."/>
            <person name="Kuhnert E."/>
            <person name="Cox R.J."/>
            <person name="Crous P.W."/>
            <person name="Spatafora J.W."/>
            <person name="Lail K."/>
            <person name="Amirebrahimi M."/>
            <person name="Lipzen A."/>
            <person name="Pangilinan J."/>
            <person name="Andreopoulos W."/>
            <person name="Hayes R.D."/>
            <person name="Ng V."/>
            <person name="Grigoriev I.V."/>
            <person name="Jackson S.A."/>
            <person name="Sutton T.D.S."/>
            <person name="Dobson A.D.W."/>
            <person name="Rama T."/>
        </authorList>
    </citation>
    <scope>NUCLEOTIDE SEQUENCE</scope>
    <source>
        <strain evidence="2">TRa3180A</strain>
    </source>
</reference>
<evidence type="ECO:0000256" key="1">
    <source>
        <dbReference type="SAM" id="MobiDB-lite"/>
    </source>
</evidence>
<dbReference type="Proteomes" id="UP000887226">
    <property type="component" value="Unassembled WGS sequence"/>
</dbReference>
<proteinExistence type="predicted"/>
<dbReference type="EMBL" id="MU254508">
    <property type="protein sequence ID" value="KAG9240274.1"/>
    <property type="molecule type" value="Genomic_DNA"/>
</dbReference>
<protein>
    <submittedName>
        <fullName evidence="2">Uncharacterized protein</fullName>
    </submittedName>
</protein>
<name>A0A9P7YUL9_9HELO</name>
<keyword evidence="3" id="KW-1185">Reference proteome</keyword>
<comment type="caution">
    <text evidence="2">The sequence shown here is derived from an EMBL/GenBank/DDBJ whole genome shotgun (WGS) entry which is preliminary data.</text>
</comment>
<accession>A0A9P7YUL9</accession>
<sequence>MDMNHEFLSAGLDSSSPSEKLSQSKVMEIAKLLESGVALARTVMKASQDLMKSNPDKHLRKFDFNVGDKVYLDTHHWKKERLSPKLDNPFAGPFKIIENVGESFRVEPIYTLFSPLLL</sequence>